<name>A0A1R3IL50_9ROSI</name>
<reference evidence="3" key="1">
    <citation type="submission" date="2013-09" db="EMBL/GenBank/DDBJ databases">
        <title>Corchorus olitorius genome sequencing.</title>
        <authorList>
            <person name="Alam M."/>
            <person name="Haque M.S."/>
            <person name="Islam M.S."/>
            <person name="Emdad E.M."/>
            <person name="Islam M.M."/>
            <person name="Ahmed B."/>
            <person name="Halim A."/>
            <person name="Hossen Q.M.M."/>
            <person name="Hossain M.Z."/>
            <person name="Ahmed R."/>
            <person name="Khan M.M."/>
            <person name="Islam R."/>
            <person name="Rashid M.M."/>
            <person name="Khan S.A."/>
            <person name="Rahman M.S."/>
            <person name="Alam M."/>
            <person name="Yahiya A.S."/>
            <person name="Khan M.S."/>
            <person name="Azam M.S."/>
            <person name="Haque T."/>
            <person name="Lashkar M.Z.H."/>
            <person name="Akhand A.I."/>
            <person name="Morshed G."/>
            <person name="Roy S."/>
            <person name="Uddin K.S."/>
            <person name="Rabeya T."/>
            <person name="Hossain A.S."/>
            <person name="Chowdhury A."/>
            <person name="Snigdha A.R."/>
            <person name="Mortoza M.S."/>
            <person name="Matin S.A."/>
            <person name="Hoque S.M.E."/>
            <person name="Islam M.K."/>
            <person name="Roy D.K."/>
            <person name="Haider R."/>
            <person name="Moosa M.M."/>
            <person name="Elias S.M."/>
            <person name="Hasan A.M."/>
            <person name="Jahan S."/>
            <person name="Shafiuddin M."/>
            <person name="Mahmood N."/>
            <person name="Shommy N.S."/>
        </authorList>
    </citation>
    <scope>NUCLEOTIDE SEQUENCE [LARGE SCALE GENOMIC DNA]</scope>
    <source>
        <strain evidence="3">cv. O-4</strain>
    </source>
</reference>
<dbReference type="AlphaFoldDB" id="A0A1R3IL50"/>
<organism evidence="2 3">
    <name type="scientific">Corchorus olitorius</name>
    <dbReference type="NCBI Taxonomy" id="93759"/>
    <lineage>
        <taxon>Eukaryota</taxon>
        <taxon>Viridiplantae</taxon>
        <taxon>Streptophyta</taxon>
        <taxon>Embryophyta</taxon>
        <taxon>Tracheophyta</taxon>
        <taxon>Spermatophyta</taxon>
        <taxon>Magnoliopsida</taxon>
        <taxon>eudicotyledons</taxon>
        <taxon>Gunneridae</taxon>
        <taxon>Pentapetalae</taxon>
        <taxon>rosids</taxon>
        <taxon>malvids</taxon>
        <taxon>Malvales</taxon>
        <taxon>Malvaceae</taxon>
        <taxon>Grewioideae</taxon>
        <taxon>Apeibeae</taxon>
        <taxon>Corchorus</taxon>
    </lineage>
</organism>
<feature type="compositionally biased region" description="Pro residues" evidence="1">
    <location>
        <begin position="21"/>
        <end position="30"/>
    </location>
</feature>
<proteinExistence type="predicted"/>
<evidence type="ECO:0000256" key="1">
    <source>
        <dbReference type="SAM" id="MobiDB-lite"/>
    </source>
</evidence>
<sequence>METSPAIAKNPQAQDAVASPHLPPSTPLPTPLSAFTNLASAFPSLFKQNLQLLFPKRDLDWNPSNPSLGQPHRSPRLPDGFILNSEIGAREKELPNRKRESGKIGCEREDGTVEYTGSLVLKDKPKEKMLSWLKLLMRIKIQCTGSTSLSSEVY</sequence>
<feature type="region of interest" description="Disordered" evidence="1">
    <location>
        <begin position="1"/>
        <end position="30"/>
    </location>
</feature>
<accession>A0A1R3IL50</accession>
<dbReference type="Proteomes" id="UP000187203">
    <property type="component" value="Unassembled WGS sequence"/>
</dbReference>
<dbReference type="EMBL" id="AWUE01018000">
    <property type="protein sequence ID" value="OMO83283.1"/>
    <property type="molecule type" value="Genomic_DNA"/>
</dbReference>
<evidence type="ECO:0000313" key="3">
    <source>
        <dbReference type="Proteomes" id="UP000187203"/>
    </source>
</evidence>
<protein>
    <submittedName>
        <fullName evidence="2">Uncharacterized protein</fullName>
    </submittedName>
</protein>
<gene>
    <name evidence="2" type="ORF">COLO4_22611</name>
</gene>
<keyword evidence="3" id="KW-1185">Reference proteome</keyword>
<comment type="caution">
    <text evidence="2">The sequence shown here is derived from an EMBL/GenBank/DDBJ whole genome shotgun (WGS) entry which is preliminary data.</text>
</comment>
<evidence type="ECO:0000313" key="2">
    <source>
        <dbReference type="EMBL" id="OMO83283.1"/>
    </source>
</evidence>